<gene>
    <name evidence="1" type="ORF">OQZ29_00360</name>
</gene>
<proteinExistence type="predicted"/>
<dbReference type="SUPFAM" id="SSF51206">
    <property type="entry name" value="cAMP-binding domain-like"/>
    <property type="match status" value="1"/>
</dbReference>
<dbReference type="CDD" id="cd00038">
    <property type="entry name" value="CAP_ED"/>
    <property type="match status" value="1"/>
</dbReference>
<dbReference type="InterPro" id="IPR000595">
    <property type="entry name" value="cNMP-bd_dom"/>
</dbReference>
<keyword evidence="2" id="KW-1185">Reference proteome</keyword>
<evidence type="ECO:0000313" key="1">
    <source>
        <dbReference type="EMBL" id="MCX3263182.1"/>
    </source>
</evidence>
<organism evidence="1 2">
    <name type="scientific">Pedobacter agri</name>
    <dbReference type="NCBI Taxonomy" id="454586"/>
    <lineage>
        <taxon>Bacteria</taxon>
        <taxon>Pseudomonadati</taxon>
        <taxon>Bacteroidota</taxon>
        <taxon>Sphingobacteriia</taxon>
        <taxon>Sphingobacteriales</taxon>
        <taxon>Sphingobacteriaceae</taxon>
        <taxon>Pedobacter</taxon>
    </lineage>
</organism>
<evidence type="ECO:0000313" key="2">
    <source>
        <dbReference type="Proteomes" id="UP001142592"/>
    </source>
</evidence>
<comment type="caution">
    <text evidence="1">The sequence shown here is derived from an EMBL/GenBank/DDBJ whole genome shotgun (WGS) entry which is preliminary data.</text>
</comment>
<dbReference type="Proteomes" id="UP001142592">
    <property type="component" value="Unassembled WGS sequence"/>
</dbReference>
<sequence>MPPTHQSISHNLNKVEPFLRFLSALVALPEQMKRDIAAKVLITTLTKGQLIKTDDMRNHMVFLAKGAIRGFIMVGRQDVTLSISLENNVLGSPNAEIFTRNEYPLTLQAVEECQLMMMPYSLIPYLQEKYPSMAVIGERLTGLYYYVATERSLLSRLPSAQLRYFRLLKTNPEFFKRIPLKYLASYLVMRNETLSRLRTKNRSAGIAEHAD</sequence>
<dbReference type="AlphaFoldDB" id="A0A9X3D9G2"/>
<accession>A0A9X3D9G2</accession>
<dbReference type="InterPro" id="IPR018490">
    <property type="entry name" value="cNMP-bd_dom_sf"/>
</dbReference>
<dbReference type="Gene3D" id="2.60.120.10">
    <property type="entry name" value="Jelly Rolls"/>
    <property type="match status" value="1"/>
</dbReference>
<dbReference type="InterPro" id="IPR014710">
    <property type="entry name" value="RmlC-like_jellyroll"/>
</dbReference>
<dbReference type="EMBL" id="JAPJUH010000001">
    <property type="protein sequence ID" value="MCX3263182.1"/>
    <property type="molecule type" value="Genomic_DNA"/>
</dbReference>
<name>A0A9X3D9G2_9SPHI</name>
<protein>
    <submittedName>
        <fullName evidence="1">Crp/Fnr family transcriptional regulator</fullName>
    </submittedName>
</protein>
<reference evidence="1" key="1">
    <citation type="submission" date="2022-11" db="EMBL/GenBank/DDBJ databases">
        <authorList>
            <person name="Graham C."/>
            <person name="Newman J.D."/>
        </authorList>
    </citation>
    <scope>NUCLEOTIDE SEQUENCE</scope>
    <source>
        <strain evidence="1">DSM 19486</strain>
    </source>
</reference>